<sequence>MVAESTARAALVLLAVAGCVLGAMHWSEKQHLQNKAKEMFFHGYDAYMTHAFPWDELKPLSCQGRRWDRRERGDLDDALGGFALTLIDSLSMLAIVDRERFSLGVQQVVETVSFDRDVTVSVFETTIRIVGGLLSAHLLASPEHVGLIPHGYDGELLTLAVDVATRLLPAFDTPTGIPRHRINLKVSSFEPTTAHPALQYGVPRGTTAETCPAAAGSLLLEMALLSRLSGIPEFEELAKGAVLELWDRRSGLHLLGSTINVETGAWVHTHTGIGAGLDSYYEYLMKYYVLSGDTDWFHMFNMSYHSIEAHMLQADGYHVEVDMNYGKEYLRSRRVSALQAFWPGLQVLAGDVQGAIDSHARLFDLWNQFGALPELYDMAGNGELIRWGRHYPLRPELAESTYHLYMATRDEKYLKVGRKLLYDIEETSRVPCGYAAVANVQDKSLEDRMDSFFLSETVKYLYLLFSNDSSIIVPSHGGNSSGASVAVPSSKVVFTTEGHLFLVTPSLFQDTASISQKQKHAPTFRTCLPSRPPSSTAPHKRAVYAQAAVSVRLGDSHLMTFPASPALFGHSLETQGHVDGPVYMSFDKVDYACSDLSSLAGVLRGRIVIVMRGQCSFTRKAINVQDAGAIGMVAINTKAEAKSTRWQRFYSLSDDGAGSRVRIPVVMVSRQDAMQLQRDVMALNIAPGDVTMSLATLLT</sequence>
<evidence type="ECO:0000256" key="2">
    <source>
        <dbReference type="ARBA" id="ARBA00007658"/>
    </source>
</evidence>
<comment type="caution">
    <text evidence="10">The sequence shown here is derived from an EMBL/GenBank/DDBJ whole genome shotgun (WGS) entry which is preliminary data.</text>
</comment>
<evidence type="ECO:0000256" key="1">
    <source>
        <dbReference type="ARBA" id="ARBA00004240"/>
    </source>
</evidence>
<dbReference type="GO" id="GO:0044322">
    <property type="term" value="C:endoplasmic reticulum quality control compartment"/>
    <property type="evidence" value="ECO:0007669"/>
    <property type="project" value="GOC"/>
</dbReference>
<feature type="active site" evidence="5">
    <location>
        <position position="278"/>
    </location>
</feature>
<dbReference type="SUPFAM" id="SSF48225">
    <property type="entry name" value="Seven-hairpin glycosidases"/>
    <property type="match status" value="1"/>
</dbReference>
<evidence type="ECO:0000313" key="11">
    <source>
        <dbReference type="Proteomes" id="UP000243579"/>
    </source>
</evidence>
<reference evidence="10 11" key="1">
    <citation type="journal article" date="2014" name="Genome Biol. Evol.">
        <title>The secreted proteins of Achlya hypogyna and Thraustotheca clavata identify the ancestral oomycete secretome and reveal gene acquisitions by horizontal gene transfer.</title>
        <authorList>
            <person name="Misner I."/>
            <person name="Blouin N."/>
            <person name="Leonard G."/>
            <person name="Richards T.A."/>
            <person name="Lane C.E."/>
        </authorList>
    </citation>
    <scope>NUCLEOTIDE SEQUENCE [LARGE SCALE GENOMIC DNA]</scope>
    <source>
        <strain evidence="10 11">ATCC 48635</strain>
    </source>
</reference>
<dbReference type="Gene3D" id="3.50.30.30">
    <property type="match status" value="1"/>
</dbReference>
<dbReference type="SUPFAM" id="SSF52025">
    <property type="entry name" value="PA domain"/>
    <property type="match status" value="1"/>
</dbReference>
<feature type="chain" id="PRO_5012709439" description="alpha-1,2-Mannosidase" evidence="8">
    <location>
        <begin position="23"/>
        <end position="699"/>
    </location>
</feature>
<dbReference type="EC" id="3.2.1.-" evidence="7"/>
<keyword evidence="6" id="KW-0479">Metal-binding</keyword>
<keyword evidence="6" id="KW-0106">Calcium</keyword>
<feature type="active site" description="Proton donor" evidence="5">
    <location>
        <position position="124"/>
    </location>
</feature>
<dbReference type="Pfam" id="PF02225">
    <property type="entry name" value="PA"/>
    <property type="match status" value="1"/>
</dbReference>
<dbReference type="InterPro" id="IPR044674">
    <property type="entry name" value="EDEM1/2/3"/>
</dbReference>
<keyword evidence="7" id="KW-0326">Glycosidase</keyword>
<dbReference type="GO" id="GO:0004571">
    <property type="term" value="F:mannosyl-oligosaccharide 1,2-alpha-mannosidase activity"/>
    <property type="evidence" value="ECO:0007669"/>
    <property type="project" value="InterPro"/>
</dbReference>
<evidence type="ECO:0000256" key="8">
    <source>
        <dbReference type="SAM" id="SignalP"/>
    </source>
</evidence>
<comment type="similarity">
    <text evidence="2 7">Belongs to the glycosyl hydrolase 47 family.</text>
</comment>
<dbReference type="InterPro" id="IPR001382">
    <property type="entry name" value="Glyco_hydro_47"/>
</dbReference>
<dbReference type="InterPro" id="IPR046450">
    <property type="entry name" value="PA_dom_sf"/>
</dbReference>
<dbReference type="PRINTS" id="PR00747">
    <property type="entry name" value="GLYHDRLASE47"/>
</dbReference>
<organism evidence="10 11">
    <name type="scientific">Achlya hypogyna</name>
    <name type="common">Oomycete</name>
    <name type="synonym">Protoachlya hypogyna</name>
    <dbReference type="NCBI Taxonomy" id="1202772"/>
    <lineage>
        <taxon>Eukaryota</taxon>
        <taxon>Sar</taxon>
        <taxon>Stramenopiles</taxon>
        <taxon>Oomycota</taxon>
        <taxon>Saprolegniomycetes</taxon>
        <taxon>Saprolegniales</taxon>
        <taxon>Achlyaceae</taxon>
        <taxon>Achlya</taxon>
    </lineage>
</organism>
<keyword evidence="7" id="KW-0378">Hydrolase</keyword>
<dbReference type="InterPro" id="IPR036026">
    <property type="entry name" value="Seven-hairpin_glycosidases"/>
</dbReference>
<evidence type="ECO:0000256" key="6">
    <source>
        <dbReference type="PIRSR" id="PIRSR601382-2"/>
    </source>
</evidence>
<evidence type="ECO:0000313" key="10">
    <source>
        <dbReference type="EMBL" id="OQR89415.1"/>
    </source>
</evidence>
<keyword evidence="4" id="KW-0325">Glycoprotein</keyword>
<accession>A0A1V9YUE6</accession>
<dbReference type="Proteomes" id="UP000243579">
    <property type="component" value="Unassembled WGS sequence"/>
</dbReference>
<feature type="binding site" evidence="6">
    <location>
        <position position="496"/>
    </location>
    <ligand>
        <name>Ca(2+)</name>
        <dbReference type="ChEBI" id="CHEBI:29108"/>
    </ligand>
</feature>
<evidence type="ECO:0000259" key="9">
    <source>
        <dbReference type="Pfam" id="PF02225"/>
    </source>
</evidence>
<dbReference type="PANTHER" id="PTHR45679">
    <property type="entry name" value="ER DEGRADATION-ENHANCING ALPHA-MANNOSIDASE-LIKE PROTEIN 2"/>
    <property type="match status" value="1"/>
</dbReference>
<dbReference type="GO" id="GO:0005975">
    <property type="term" value="P:carbohydrate metabolic process"/>
    <property type="evidence" value="ECO:0007669"/>
    <property type="project" value="InterPro"/>
</dbReference>
<comment type="cofactor">
    <cofactor evidence="6">
        <name>Ca(2+)</name>
        <dbReference type="ChEBI" id="CHEBI:29108"/>
    </cofactor>
</comment>
<feature type="active site" evidence="5">
    <location>
        <position position="396"/>
    </location>
</feature>
<dbReference type="OrthoDB" id="8118055at2759"/>
<comment type="subcellular location">
    <subcellularLocation>
        <location evidence="1">Endoplasmic reticulum</location>
    </subcellularLocation>
</comment>
<gene>
    <name evidence="10" type="ORF">ACHHYP_06300</name>
</gene>
<dbReference type="Gene3D" id="1.50.10.10">
    <property type="match status" value="1"/>
</dbReference>
<feature type="domain" description="PA" evidence="9">
    <location>
        <begin position="590"/>
        <end position="676"/>
    </location>
</feature>
<feature type="signal peptide" evidence="8">
    <location>
        <begin position="1"/>
        <end position="22"/>
    </location>
</feature>
<protein>
    <recommendedName>
        <fullName evidence="7">alpha-1,2-Mannosidase</fullName>
        <ecNumber evidence="7">3.2.1.-</ecNumber>
    </recommendedName>
</protein>
<evidence type="ECO:0000256" key="7">
    <source>
        <dbReference type="RuleBase" id="RU361193"/>
    </source>
</evidence>
<dbReference type="GO" id="GO:1904380">
    <property type="term" value="P:endoplasmic reticulum mannose trimming"/>
    <property type="evidence" value="ECO:0007669"/>
    <property type="project" value="InterPro"/>
</dbReference>
<dbReference type="InterPro" id="IPR003137">
    <property type="entry name" value="PA_domain"/>
</dbReference>
<proteinExistence type="inferred from homology"/>
<feature type="active site" description="Proton donor" evidence="5">
    <location>
        <position position="374"/>
    </location>
</feature>
<dbReference type="AlphaFoldDB" id="A0A1V9YUE6"/>
<dbReference type="GO" id="GO:0005509">
    <property type="term" value="F:calcium ion binding"/>
    <property type="evidence" value="ECO:0007669"/>
    <property type="project" value="InterPro"/>
</dbReference>
<keyword evidence="3" id="KW-0256">Endoplasmic reticulum</keyword>
<dbReference type="GO" id="GO:0016020">
    <property type="term" value="C:membrane"/>
    <property type="evidence" value="ECO:0007669"/>
    <property type="project" value="InterPro"/>
</dbReference>
<dbReference type="PANTHER" id="PTHR45679:SF5">
    <property type="entry name" value="ER DEGRADATION-ENHANCING ALPHA-MANNOSIDASE-LIKE PROTEIN 1"/>
    <property type="match status" value="1"/>
</dbReference>
<dbReference type="InterPro" id="IPR012341">
    <property type="entry name" value="6hp_glycosidase-like_sf"/>
</dbReference>
<dbReference type="Pfam" id="PF01532">
    <property type="entry name" value="Glyco_hydro_47"/>
    <property type="match status" value="1"/>
</dbReference>
<evidence type="ECO:0000256" key="3">
    <source>
        <dbReference type="ARBA" id="ARBA00022824"/>
    </source>
</evidence>
<evidence type="ECO:0000256" key="5">
    <source>
        <dbReference type="PIRSR" id="PIRSR601382-1"/>
    </source>
</evidence>
<dbReference type="STRING" id="1202772.A0A1V9YUE6"/>
<name>A0A1V9YUE6_ACHHY</name>
<dbReference type="EMBL" id="JNBR01000827">
    <property type="protein sequence ID" value="OQR89415.1"/>
    <property type="molecule type" value="Genomic_DNA"/>
</dbReference>
<keyword evidence="11" id="KW-1185">Reference proteome</keyword>
<keyword evidence="8" id="KW-0732">Signal</keyword>
<evidence type="ECO:0000256" key="4">
    <source>
        <dbReference type="ARBA" id="ARBA00023180"/>
    </source>
</evidence>